<name>A0A6J4SX66_9ACTN</name>
<accession>A0A6J4SX66</accession>
<sequence length="154" mass="17270">MAENVWDYPRPPALVPCERRVRVEIGGELLADSTRALRVLETSHPPTIYLPPEDVRADLLVPVARTSYCEWKGDATYFDVVAGDRVERAAAWTYRSPVARYAALRDFVSLYPGRMDACHLDDELVDAQPGDFYGGWITRDLEGPFKGGPGTRGW</sequence>
<gene>
    <name evidence="2" type="ORF">AVDCRST_MAG30-2322</name>
</gene>
<dbReference type="AlphaFoldDB" id="A0A6J4SX66"/>
<dbReference type="InterPro" id="IPR007361">
    <property type="entry name" value="DUF427"/>
</dbReference>
<dbReference type="PANTHER" id="PTHR43058">
    <property type="entry name" value="SLR0655 PROTEIN"/>
    <property type="match status" value="1"/>
</dbReference>
<reference evidence="2" key="1">
    <citation type="submission" date="2020-02" db="EMBL/GenBank/DDBJ databases">
        <authorList>
            <person name="Meier V. D."/>
        </authorList>
    </citation>
    <scope>NUCLEOTIDE SEQUENCE</scope>
    <source>
        <strain evidence="2">AVDCRST_MAG30</strain>
    </source>
</reference>
<evidence type="ECO:0000313" key="2">
    <source>
        <dbReference type="EMBL" id="CAA9507997.1"/>
    </source>
</evidence>
<feature type="domain" description="DUF427" evidence="1">
    <location>
        <begin position="21"/>
        <end position="112"/>
    </location>
</feature>
<dbReference type="Pfam" id="PF04248">
    <property type="entry name" value="NTP_transf_9"/>
    <property type="match status" value="1"/>
</dbReference>
<evidence type="ECO:0000259" key="1">
    <source>
        <dbReference type="Pfam" id="PF04248"/>
    </source>
</evidence>
<organism evidence="2">
    <name type="scientific">uncultured Solirubrobacteraceae bacterium</name>
    <dbReference type="NCBI Taxonomy" id="1162706"/>
    <lineage>
        <taxon>Bacteria</taxon>
        <taxon>Bacillati</taxon>
        <taxon>Actinomycetota</taxon>
        <taxon>Thermoleophilia</taxon>
        <taxon>Solirubrobacterales</taxon>
        <taxon>Solirubrobacteraceae</taxon>
        <taxon>environmental samples</taxon>
    </lineage>
</organism>
<dbReference type="Gene3D" id="2.170.150.40">
    <property type="entry name" value="Domain of unknown function (DUF427)"/>
    <property type="match status" value="1"/>
</dbReference>
<dbReference type="InterPro" id="IPR038694">
    <property type="entry name" value="DUF427_sf"/>
</dbReference>
<dbReference type="EMBL" id="CADCVS010000302">
    <property type="protein sequence ID" value="CAA9507997.1"/>
    <property type="molecule type" value="Genomic_DNA"/>
</dbReference>
<dbReference type="PANTHER" id="PTHR43058:SF1">
    <property type="entry name" value="DUF427 DOMAIN-CONTAINING PROTEIN"/>
    <property type="match status" value="1"/>
</dbReference>
<proteinExistence type="predicted"/>
<protein>
    <recommendedName>
        <fullName evidence="1">DUF427 domain-containing protein</fullName>
    </recommendedName>
</protein>